<dbReference type="AlphaFoldDB" id="A0A672FV83"/>
<dbReference type="SUPFAM" id="SSF48726">
    <property type="entry name" value="Immunoglobulin"/>
    <property type="match status" value="1"/>
</dbReference>
<evidence type="ECO:0000313" key="1">
    <source>
        <dbReference type="Ensembl" id="ENSSFAP00005008740.1"/>
    </source>
</evidence>
<evidence type="ECO:0000313" key="2">
    <source>
        <dbReference type="Proteomes" id="UP000472267"/>
    </source>
</evidence>
<proteinExistence type="predicted"/>
<dbReference type="InterPro" id="IPR013783">
    <property type="entry name" value="Ig-like_fold"/>
</dbReference>
<reference evidence="1" key="1">
    <citation type="submission" date="2019-06" db="EMBL/GenBank/DDBJ databases">
        <authorList>
            <consortium name="Wellcome Sanger Institute Data Sharing"/>
        </authorList>
    </citation>
    <scope>NUCLEOTIDE SEQUENCE [LARGE SCALE GENOMIC DNA]</scope>
</reference>
<reference evidence="1" key="2">
    <citation type="submission" date="2025-08" db="UniProtKB">
        <authorList>
            <consortium name="Ensembl"/>
        </authorList>
    </citation>
    <scope>IDENTIFICATION</scope>
</reference>
<dbReference type="InParanoid" id="A0A672FV83"/>
<dbReference type="OMA" id="GETAMGH"/>
<dbReference type="Ensembl" id="ENSSFAT00005009163.1">
    <property type="protein sequence ID" value="ENSSFAP00005008740.1"/>
    <property type="gene ID" value="ENSSFAG00005005067.1"/>
</dbReference>
<evidence type="ECO:0008006" key="3">
    <source>
        <dbReference type="Google" id="ProtNLM"/>
    </source>
</evidence>
<organism evidence="1 2">
    <name type="scientific">Salarias fasciatus</name>
    <name type="common">Jewelled blenny</name>
    <name type="synonym">Blennius fasciatus</name>
    <dbReference type="NCBI Taxonomy" id="181472"/>
    <lineage>
        <taxon>Eukaryota</taxon>
        <taxon>Metazoa</taxon>
        <taxon>Chordata</taxon>
        <taxon>Craniata</taxon>
        <taxon>Vertebrata</taxon>
        <taxon>Euteleostomi</taxon>
        <taxon>Actinopterygii</taxon>
        <taxon>Neopterygii</taxon>
        <taxon>Teleostei</taxon>
        <taxon>Neoteleostei</taxon>
        <taxon>Acanthomorphata</taxon>
        <taxon>Ovalentaria</taxon>
        <taxon>Blenniimorphae</taxon>
        <taxon>Blenniiformes</taxon>
        <taxon>Blennioidei</taxon>
        <taxon>Blenniidae</taxon>
        <taxon>Salariinae</taxon>
        <taxon>Salarias</taxon>
    </lineage>
</organism>
<dbReference type="InterPro" id="IPR036179">
    <property type="entry name" value="Ig-like_dom_sf"/>
</dbReference>
<dbReference type="Gene3D" id="2.60.40.10">
    <property type="entry name" value="Immunoglobulins"/>
    <property type="match status" value="1"/>
</dbReference>
<keyword evidence="2" id="KW-1185">Reference proteome</keyword>
<sequence>MSKTVEVIYPQAAIHAPSGSSVPLSCEIRYDFQRCGLLHAAWHKVDRESTELRDPRRYLTTVNETQYGGNMRRRQVVTEILEVRAADTGTFQCFAKCPDETAMGHFIRIRVQGTAERQFTHCRRKRFVLCFHLRKLSRLHARVLKMASNRENDAVSSLGH</sequence>
<name>A0A672FV83_SALFA</name>
<accession>A0A672FV83</accession>
<dbReference type="Proteomes" id="UP000472267">
    <property type="component" value="Chromosome 11"/>
</dbReference>
<reference evidence="1" key="3">
    <citation type="submission" date="2025-09" db="UniProtKB">
        <authorList>
            <consortium name="Ensembl"/>
        </authorList>
    </citation>
    <scope>IDENTIFICATION</scope>
</reference>
<protein>
    <recommendedName>
        <fullName evidence="3">Ig-like domain-containing protein</fullName>
    </recommendedName>
</protein>